<evidence type="ECO:0000313" key="3">
    <source>
        <dbReference type="Proteomes" id="UP001497497"/>
    </source>
</evidence>
<feature type="chain" id="PRO_5043371079" description="Lysozyme g" evidence="1">
    <location>
        <begin position="32"/>
        <end position="212"/>
    </location>
</feature>
<keyword evidence="1" id="KW-0732">Signal</keyword>
<dbReference type="Proteomes" id="UP001497497">
    <property type="component" value="Unassembled WGS sequence"/>
</dbReference>
<name>A0AAV2H693_LYMST</name>
<keyword evidence="3" id="KW-1185">Reference proteome</keyword>
<dbReference type="GO" id="GO:0009253">
    <property type="term" value="P:peptidoglycan catabolic process"/>
    <property type="evidence" value="ECO:0007669"/>
    <property type="project" value="InterPro"/>
</dbReference>
<dbReference type="SUPFAM" id="SSF53955">
    <property type="entry name" value="Lysozyme-like"/>
    <property type="match status" value="1"/>
</dbReference>
<sequence>MGNQQTNKNTSITQITMFILVLCALVAFANAAPRTCHGDVTKLSPKGRASGGVAASNTAVQHDLPALVSHKNCYDASADRNCIQASLIAALASRESNGGSALVNGYGDNGKAWGILQCDIAHSGLPCTTVGWNSCAHIEMMVSRLLVPYIQQVYAKHPTWSLDQALQGGVAAYNFGVGNVQTWGGVDVGTTQGDYSNDVIARAQYLHSHGWN</sequence>
<dbReference type="AlphaFoldDB" id="A0AAV2H693"/>
<evidence type="ECO:0000256" key="1">
    <source>
        <dbReference type="SAM" id="SignalP"/>
    </source>
</evidence>
<dbReference type="PANTHER" id="PTHR31698">
    <property type="entry name" value="LYSOZYME G FAMILY MEMBER"/>
    <property type="match status" value="1"/>
</dbReference>
<dbReference type="GO" id="GO:0003796">
    <property type="term" value="F:lysozyme activity"/>
    <property type="evidence" value="ECO:0007669"/>
    <property type="project" value="InterPro"/>
</dbReference>
<dbReference type="InterPro" id="IPR023346">
    <property type="entry name" value="Lysozyme-like_dom_sf"/>
</dbReference>
<protein>
    <recommendedName>
        <fullName evidence="4">Lysozyme g</fullName>
    </recommendedName>
</protein>
<gene>
    <name evidence="2" type="ORF">GSLYS_00002808001</name>
</gene>
<dbReference type="Gene3D" id="1.10.530.10">
    <property type="match status" value="1"/>
</dbReference>
<feature type="signal peptide" evidence="1">
    <location>
        <begin position="1"/>
        <end position="31"/>
    </location>
</feature>
<evidence type="ECO:0008006" key="4">
    <source>
        <dbReference type="Google" id="ProtNLM"/>
    </source>
</evidence>
<comment type="caution">
    <text evidence="2">The sequence shown here is derived from an EMBL/GenBank/DDBJ whole genome shotgun (WGS) entry which is preliminary data.</text>
</comment>
<organism evidence="2 3">
    <name type="scientific">Lymnaea stagnalis</name>
    <name type="common">Great pond snail</name>
    <name type="synonym">Helix stagnalis</name>
    <dbReference type="NCBI Taxonomy" id="6523"/>
    <lineage>
        <taxon>Eukaryota</taxon>
        <taxon>Metazoa</taxon>
        <taxon>Spiralia</taxon>
        <taxon>Lophotrochozoa</taxon>
        <taxon>Mollusca</taxon>
        <taxon>Gastropoda</taxon>
        <taxon>Heterobranchia</taxon>
        <taxon>Euthyneura</taxon>
        <taxon>Panpulmonata</taxon>
        <taxon>Hygrophila</taxon>
        <taxon>Lymnaeoidea</taxon>
        <taxon>Lymnaeidae</taxon>
        <taxon>Lymnaea</taxon>
    </lineage>
</organism>
<dbReference type="PANTHER" id="PTHR31698:SF8">
    <property type="entry name" value="LYSOZYME G-RELATED"/>
    <property type="match status" value="1"/>
</dbReference>
<accession>A0AAV2H693</accession>
<evidence type="ECO:0000313" key="2">
    <source>
        <dbReference type="EMBL" id="CAL1528638.1"/>
    </source>
</evidence>
<dbReference type="InterPro" id="IPR002152">
    <property type="entry name" value="Glyco_hydro_23"/>
</dbReference>
<dbReference type="PRINTS" id="PR00749">
    <property type="entry name" value="LYSOZYMEG"/>
</dbReference>
<dbReference type="CDD" id="cd01021">
    <property type="entry name" value="GEWL"/>
    <property type="match status" value="1"/>
</dbReference>
<proteinExistence type="predicted"/>
<dbReference type="EMBL" id="CAXITT010000035">
    <property type="protein sequence ID" value="CAL1528638.1"/>
    <property type="molecule type" value="Genomic_DNA"/>
</dbReference>
<reference evidence="2 3" key="1">
    <citation type="submission" date="2024-04" db="EMBL/GenBank/DDBJ databases">
        <authorList>
            <consortium name="Genoscope - CEA"/>
            <person name="William W."/>
        </authorList>
    </citation>
    <scope>NUCLEOTIDE SEQUENCE [LARGE SCALE GENOMIC DNA]</scope>
</reference>